<dbReference type="SUPFAM" id="SSF50685">
    <property type="entry name" value="Barwin-like endoglucanases"/>
    <property type="match status" value="1"/>
</dbReference>
<name>A0AAD6TRA7_9AGAR</name>
<dbReference type="InterPro" id="IPR051477">
    <property type="entry name" value="Expansin_CellWall"/>
</dbReference>
<evidence type="ECO:0000313" key="3">
    <source>
        <dbReference type="EMBL" id="KAJ7076633.1"/>
    </source>
</evidence>
<evidence type="ECO:0000313" key="4">
    <source>
        <dbReference type="Proteomes" id="UP001222325"/>
    </source>
</evidence>
<comment type="caution">
    <text evidence="3">The sequence shown here is derived from an EMBL/GenBank/DDBJ whole genome shotgun (WGS) entry which is preliminary data.</text>
</comment>
<dbReference type="AlphaFoldDB" id="A0AAD6TRA7"/>
<organism evidence="3 4">
    <name type="scientific">Mycena belliarum</name>
    <dbReference type="NCBI Taxonomy" id="1033014"/>
    <lineage>
        <taxon>Eukaryota</taxon>
        <taxon>Fungi</taxon>
        <taxon>Dikarya</taxon>
        <taxon>Basidiomycota</taxon>
        <taxon>Agaricomycotina</taxon>
        <taxon>Agaricomycetes</taxon>
        <taxon>Agaricomycetidae</taxon>
        <taxon>Agaricales</taxon>
        <taxon>Marasmiineae</taxon>
        <taxon>Mycenaceae</taxon>
        <taxon>Mycena</taxon>
    </lineage>
</organism>
<dbReference type="InterPro" id="IPR036908">
    <property type="entry name" value="RlpA-like_sf"/>
</dbReference>
<sequence>MQITWRASAFLLAILASTAGSFPVRRSTTGTATFYNPEGNLGACGNPIQDTDLAVALSSDTFAGGAHCGGSVSVQYNGVSLVATVVDLCPGCTPGGLDLTAGMFAQLADPDLGHIQVDWDFL</sequence>
<gene>
    <name evidence="3" type="ORF">B0H15DRAFT_934225</name>
</gene>
<dbReference type="Proteomes" id="UP001222325">
    <property type="component" value="Unassembled WGS sequence"/>
</dbReference>
<evidence type="ECO:0000256" key="1">
    <source>
        <dbReference type="ARBA" id="ARBA00022729"/>
    </source>
</evidence>
<feature type="signal peptide" evidence="2">
    <location>
        <begin position="1"/>
        <end position="21"/>
    </location>
</feature>
<evidence type="ECO:0000256" key="2">
    <source>
        <dbReference type="SAM" id="SignalP"/>
    </source>
</evidence>
<reference evidence="3" key="1">
    <citation type="submission" date="2023-03" db="EMBL/GenBank/DDBJ databases">
        <title>Massive genome expansion in bonnet fungi (Mycena s.s.) driven by repeated elements and novel gene families across ecological guilds.</title>
        <authorList>
            <consortium name="Lawrence Berkeley National Laboratory"/>
            <person name="Harder C.B."/>
            <person name="Miyauchi S."/>
            <person name="Viragh M."/>
            <person name="Kuo A."/>
            <person name="Thoen E."/>
            <person name="Andreopoulos B."/>
            <person name="Lu D."/>
            <person name="Skrede I."/>
            <person name="Drula E."/>
            <person name="Henrissat B."/>
            <person name="Morin E."/>
            <person name="Kohler A."/>
            <person name="Barry K."/>
            <person name="LaButti K."/>
            <person name="Morin E."/>
            <person name="Salamov A."/>
            <person name="Lipzen A."/>
            <person name="Mereny Z."/>
            <person name="Hegedus B."/>
            <person name="Baldrian P."/>
            <person name="Stursova M."/>
            <person name="Weitz H."/>
            <person name="Taylor A."/>
            <person name="Grigoriev I.V."/>
            <person name="Nagy L.G."/>
            <person name="Martin F."/>
            <person name="Kauserud H."/>
        </authorList>
    </citation>
    <scope>NUCLEOTIDE SEQUENCE</scope>
    <source>
        <strain evidence="3">CBHHK173m</strain>
    </source>
</reference>
<keyword evidence="4" id="KW-1185">Reference proteome</keyword>
<protein>
    <submittedName>
        <fullName evidence="3">Non-catalytic module family EXPN protein</fullName>
    </submittedName>
</protein>
<dbReference type="Gene3D" id="2.40.40.10">
    <property type="entry name" value="RlpA-like domain"/>
    <property type="match status" value="1"/>
</dbReference>
<keyword evidence="1 2" id="KW-0732">Signal</keyword>
<accession>A0AAD6TRA7</accession>
<dbReference type="EMBL" id="JARJCN010000079">
    <property type="protein sequence ID" value="KAJ7076633.1"/>
    <property type="molecule type" value="Genomic_DNA"/>
</dbReference>
<proteinExistence type="predicted"/>
<dbReference type="CDD" id="cd22191">
    <property type="entry name" value="DPBB_RlpA_EXP_N-like"/>
    <property type="match status" value="1"/>
</dbReference>
<dbReference type="PANTHER" id="PTHR31836">
    <property type="match status" value="1"/>
</dbReference>
<feature type="chain" id="PRO_5042071722" evidence="2">
    <location>
        <begin position="22"/>
        <end position="122"/>
    </location>
</feature>
<dbReference type="PANTHER" id="PTHR31836:SF28">
    <property type="entry name" value="SRCR DOMAIN-CONTAINING PROTEIN-RELATED"/>
    <property type="match status" value="1"/>
</dbReference>